<protein>
    <submittedName>
        <fullName evidence="1">(raccoon dog) hypothetical protein</fullName>
    </submittedName>
</protein>
<proteinExistence type="predicted"/>
<gene>
    <name evidence="1" type="ORF">NYPRO_LOCUS19826</name>
</gene>
<evidence type="ECO:0000313" key="1">
    <source>
        <dbReference type="EMBL" id="CAD7687033.1"/>
    </source>
</evidence>
<sequence length="171" mass="19271">MYFAWPTANISLNGETLRAFPLRSGTCQDARSHHCCSSYFRSSHCRGRAFPCYLPHGQTELRCIWRITKSMAYSLVSCSWSMDICAMRKQYTKVMASKLLSLTSVIIYLLIQQTPPEGLLSSRKCLAAGAYKRGQMGSALQQYIPVQQSTTGAPIKFDQSTLVISARHFLW</sequence>
<accession>A0A811ZEF7</accession>
<organism evidence="1 2">
    <name type="scientific">Nyctereutes procyonoides</name>
    <name type="common">Raccoon dog</name>
    <name type="synonym">Canis procyonoides</name>
    <dbReference type="NCBI Taxonomy" id="34880"/>
    <lineage>
        <taxon>Eukaryota</taxon>
        <taxon>Metazoa</taxon>
        <taxon>Chordata</taxon>
        <taxon>Craniata</taxon>
        <taxon>Vertebrata</taxon>
        <taxon>Euteleostomi</taxon>
        <taxon>Mammalia</taxon>
        <taxon>Eutheria</taxon>
        <taxon>Laurasiatheria</taxon>
        <taxon>Carnivora</taxon>
        <taxon>Caniformia</taxon>
        <taxon>Canidae</taxon>
        <taxon>Nyctereutes</taxon>
    </lineage>
</organism>
<reference evidence="1" key="1">
    <citation type="submission" date="2020-12" db="EMBL/GenBank/DDBJ databases">
        <authorList>
            <consortium name="Molecular Ecology Group"/>
        </authorList>
    </citation>
    <scope>NUCLEOTIDE SEQUENCE</scope>
    <source>
        <strain evidence="1">TBG_1078</strain>
    </source>
</reference>
<evidence type="ECO:0000313" key="2">
    <source>
        <dbReference type="Proteomes" id="UP000645828"/>
    </source>
</evidence>
<dbReference type="Proteomes" id="UP000645828">
    <property type="component" value="Unassembled WGS sequence"/>
</dbReference>
<name>A0A811ZEF7_NYCPR</name>
<dbReference type="EMBL" id="CAJHUB010000763">
    <property type="protein sequence ID" value="CAD7687033.1"/>
    <property type="molecule type" value="Genomic_DNA"/>
</dbReference>
<keyword evidence="2" id="KW-1185">Reference proteome</keyword>
<dbReference type="AlphaFoldDB" id="A0A811ZEF7"/>
<comment type="caution">
    <text evidence="1">The sequence shown here is derived from an EMBL/GenBank/DDBJ whole genome shotgun (WGS) entry which is preliminary data.</text>
</comment>